<dbReference type="GO" id="GO:0043190">
    <property type="term" value="C:ATP-binding cassette (ABC) transporter complex"/>
    <property type="evidence" value="ECO:0007669"/>
    <property type="project" value="InterPro"/>
</dbReference>
<evidence type="ECO:0000256" key="1">
    <source>
        <dbReference type="ARBA" id="ARBA00004196"/>
    </source>
</evidence>
<feature type="domain" description="Solute-binding protein family 5" evidence="7">
    <location>
        <begin position="78"/>
        <end position="450"/>
    </location>
</feature>
<feature type="signal peptide" evidence="6">
    <location>
        <begin position="1"/>
        <end position="24"/>
    </location>
</feature>
<dbReference type="SUPFAM" id="SSF53850">
    <property type="entry name" value="Periplasmic binding protein-like II"/>
    <property type="match status" value="1"/>
</dbReference>
<evidence type="ECO:0000256" key="3">
    <source>
        <dbReference type="ARBA" id="ARBA00022448"/>
    </source>
</evidence>
<comment type="subcellular location">
    <subcellularLocation>
        <location evidence="1">Cell envelope</location>
    </subcellularLocation>
</comment>
<keyword evidence="5" id="KW-1133">Transmembrane helix</keyword>
<evidence type="ECO:0000256" key="4">
    <source>
        <dbReference type="ARBA" id="ARBA00022729"/>
    </source>
</evidence>
<evidence type="ECO:0000256" key="5">
    <source>
        <dbReference type="SAM" id="Phobius"/>
    </source>
</evidence>
<dbReference type="OrthoDB" id="9046151at2"/>
<name>A0A1I6RXZ6_9PSEU</name>
<dbReference type="InterPro" id="IPR039424">
    <property type="entry name" value="SBP_5"/>
</dbReference>
<dbReference type="AlphaFoldDB" id="A0A1I6RXZ6"/>
<dbReference type="InterPro" id="IPR030678">
    <property type="entry name" value="Peptide/Ni-bd"/>
</dbReference>
<dbReference type="Gene3D" id="3.40.190.10">
    <property type="entry name" value="Periplasmic binding protein-like II"/>
    <property type="match status" value="1"/>
</dbReference>
<dbReference type="PANTHER" id="PTHR30290">
    <property type="entry name" value="PERIPLASMIC BINDING COMPONENT OF ABC TRANSPORTER"/>
    <property type="match status" value="1"/>
</dbReference>
<dbReference type="InterPro" id="IPR000914">
    <property type="entry name" value="SBP_5_dom"/>
</dbReference>
<comment type="similarity">
    <text evidence="2">Belongs to the bacterial solute-binding protein 5 family.</text>
</comment>
<dbReference type="GO" id="GO:0015833">
    <property type="term" value="P:peptide transport"/>
    <property type="evidence" value="ECO:0007669"/>
    <property type="project" value="TreeGrafter"/>
</dbReference>
<dbReference type="GO" id="GO:0042597">
    <property type="term" value="C:periplasmic space"/>
    <property type="evidence" value="ECO:0007669"/>
    <property type="project" value="UniProtKB-ARBA"/>
</dbReference>
<keyword evidence="4 6" id="KW-0732">Signal</keyword>
<dbReference type="Proteomes" id="UP000198852">
    <property type="component" value="Unassembled WGS sequence"/>
</dbReference>
<organism evidence="8 9">
    <name type="scientific">Saccharopolyspora flava</name>
    <dbReference type="NCBI Taxonomy" id="95161"/>
    <lineage>
        <taxon>Bacteria</taxon>
        <taxon>Bacillati</taxon>
        <taxon>Actinomycetota</taxon>
        <taxon>Actinomycetes</taxon>
        <taxon>Pseudonocardiales</taxon>
        <taxon>Pseudonocardiaceae</taxon>
        <taxon>Saccharopolyspora</taxon>
    </lineage>
</organism>
<keyword evidence="3" id="KW-0813">Transport</keyword>
<dbReference type="EMBL" id="FOZX01000004">
    <property type="protein sequence ID" value="SFS69577.1"/>
    <property type="molecule type" value="Genomic_DNA"/>
</dbReference>
<dbReference type="STRING" id="95161.SAMN05660874_02720"/>
<keyword evidence="5" id="KW-0812">Transmembrane</keyword>
<dbReference type="GO" id="GO:0030313">
    <property type="term" value="C:cell envelope"/>
    <property type="evidence" value="ECO:0007669"/>
    <property type="project" value="UniProtKB-SubCell"/>
</dbReference>
<reference evidence="9" key="1">
    <citation type="submission" date="2016-10" db="EMBL/GenBank/DDBJ databases">
        <authorList>
            <person name="Varghese N."/>
            <person name="Submissions S."/>
        </authorList>
    </citation>
    <scope>NUCLEOTIDE SEQUENCE [LARGE SCALE GENOMIC DNA]</scope>
    <source>
        <strain evidence="9">DSM 44771</strain>
    </source>
</reference>
<dbReference type="GO" id="GO:1904680">
    <property type="term" value="F:peptide transmembrane transporter activity"/>
    <property type="evidence" value="ECO:0007669"/>
    <property type="project" value="TreeGrafter"/>
</dbReference>
<dbReference type="Gene3D" id="3.10.105.10">
    <property type="entry name" value="Dipeptide-binding Protein, Domain 3"/>
    <property type="match status" value="1"/>
</dbReference>
<evidence type="ECO:0000256" key="2">
    <source>
        <dbReference type="ARBA" id="ARBA00005695"/>
    </source>
</evidence>
<dbReference type="Pfam" id="PF00496">
    <property type="entry name" value="SBP_bac_5"/>
    <property type="match status" value="1"/>
</dbReference>
<feature type="transmembrane region" description="Helical" evidence="5">
    <location>
        <begin position="567"/>
        <end position="587"/>
    </location>
</feature>
<evidence type="ECO:0000313" key="9">
    <source>
        <dbReference type="Proteomes" id="UP000198852"/>
    </source>
</evidence>
<keyword evidence="5" id="KW-0472">Membrane</keyword>
<gene>
    <name evidence="8" type="ORF">SAMN05660874_02720</name>
</gene>
<dbReference type="RefSeq" id="WP_093417178.1">
    <property type="nucleotide sequence ID" value="NZ_FOZX01000004.1"/>
</dbReference>
<evidence type="ECO:0000259" key="7">
    <source>
        <dbReference type="Pfam" id="PF00496"/>
    </source>
</evidence>
<dbReference type="CDD" id="cd00995">
    <property type="entry name" value="PBP2_NikA_DppA_OppA_like"/>
    <property type="match status" value="1"/>
</dbReference>
<dbReference type="PIRSF" id="PIRSF002741">
    <property type="entry name" value="MppA"/>
    <property type="match status" value="1"/>
</dbReference>
<accession>A0A1I6RXZ6</accession>
<feature type="chain" id="PRO_5011625069" evidence="6">
    <location>
        <begin position="25"/>
        <end position="597"/>
    </location>
</feature>
<proteinExistence type="inferred from homology"/>
<dbReference type="PANTHER" id="PTHR30290:SF10">
    <property type="entry name" value="PERIPLASMIC OLIGOPEPTIDE-BINDING PROTEIN-RELATED"/>
    <property type="match status" value="1"/>
</dbReference>
<sequence length="597" mass="65503">MRRRLVALGAALLVGLLLPTPVSAQEDGQRPQGAVLRVGLQQQIDSLNPFLGYSLAATDIFRAIYPTLTTYNAQDFGVEPELAERWESTPDKLTWTFHIRPGVTWSDGAPVTARDAAYTYNRMMSDPAAATANGNFVENFEQVTAPDDQTLVIRTKTPQATMLAIDAPIVPEHVWSKVTDVANFANDQMPVVGSGPYTLTGYRAEQDVTLTANPRFWRGAPKVAELQFIQFKNSDAAVQALRKGDVDVVQKLTPAQYDALADQPDIKQVKGQGRRFYEMILNPGATNSENQPIGTGHPALKDLRVRQAIDLGIDRKALVDRVLGGYGQVGGGYLPPIFSDYHWNPPQPRTFDPAAANRMLDEAGYARGPDGIRRTPQGEPLNFDFVLHGDEASDAQVGEFVKRWLADLGINVALQPVSDNQLNDRTTAGDFDMVISGWSANPDPDYVLRLQTCGARPTPDGNGTPDTLQCDPVYDDLYNKQLAEFDPAKRIELVKQLQSRFYEQATGLVLYYGNSLEAYRSDRYNGFQLQPATEGVITGQQGYWGYYGAEPTEQAVNGSGGTDYTTVAWVLGGLVVVIVLVGAVVVVRRRATADDRE</sequence>
<evidence type="ECO:0000256" key="6">
    <source>
        <dbReference type="SAM" id="SignalP"/>
    </source>
</evidence>
<keyword evidence="9" id="KW-1185">Reference proteome</keyword>
<protein>
    <submittedName>
        <fullName evidence="8">Peptide/nickel transport system substrate-binding protein</fullName>
    </submittedName>
</protein>
<evidence type="ECO:0000313" key="8">
    <source>
        <dbReference type="EMBL" id="SFS69577.1"/>
    </source>
</evidence>